<comment type="caution">
    <text evidence="1">The sequence shown here is derived from an EMBL/GenBank/DDBJ whole genome shotgun (WGS) entry which is preliminary data.</text>
</comment>
<organism evidence="1 2">
    <name type="scientific">Halomonas elongata</name>
    <dbReference type="NCBI Taxonomy" id="2746"/>
    <lineage>
        <taxon>Bacteria</taxon>
        <taxon>Pseudomonadati</taxon>
        <taxon>Pseudomonadota</taxon>
        <taxon>Gammaproteobacteria</taxon>
        <taxon>Oceanospirillales</taxon>
        <taxon>Halomonadaceae</taxon>
        <taxon>Halomonas</taxon>
    </lineage>
</organism>
<dbReference type="AlphaFoldDB" id="A0A1B8P4F2"/>
<gene>
    <name evidence="1" type="ORF">A8U91_01504</name>
</gene>
<evidence type="ECO:0000313" key="2">
    <source>
        <dbReference type="Proteomes" id="UP000092504"/>
    </source>
</evidence>
<accession>A0A1B8P4F2</accession>
<evidence type="ECO:0000313" key="1">
    <source>
        <dbReference type="EMBL" id="OBX37155.1"/>
    </source>
</evidence>
<name>A0A1B8P4F2_HALEL</name>
<sequence length="151" mass="16764">MPVYPIHTTARAGFDQSLPVVAPLSPEPRLDLKPLLELLWLRVYLYSNGSAYLVEVSDDNPTGLWTDKRKSAVVVDIFKAKTTNAETADSTFSLVDILSDGCLQLVSVLKQVADSLNFNSTLILVIEKANSFYRFCIEMESADRLPVVVIE</sequence>
<protein>
    <submittedName>
        <fullName evidence="1">Uncharacterized protein</fullName>
    </submittedName>
</protein>
<dbReference type="EMBL" id="MAJD01000001">
    <property type="protein sequence ID" value="OBX37155.1"/>
    <property type="molecule type" value="Genomic_DNA"/>
</dbReference>
<proteinExistence type="predicted"/>
<dbReference type="Proteomes" id="UP000092504">
    <property type="component" value="Unassembled WGS sequence"/>
</dbReference>
<reference evidence="1 2" key="1">
    <citation type="submission" date="2016-06" db="EMBL/GenBank/DDBJ databases">
        <title>Genome sequence of halotolerant plant growth promoting strain of Halomonas elongata HEK1 isolated from salterns of Rann of Kutch, Gujarat, India.</title>
        <authorList>
            <person name="Gaba S."/>
            <person name="Singh R.N."/>
            <person name="Abrol S."/>
            <person name="Kaushik R."/>
            <person name="Saxena A.K."/>
        </authorList>
    </citation>
    <scope>NUCLEOTIDE SEQUENCE [LARGE SCALE GENOMIC DNA]</scope>
    <source>
        <strain evidence="1 2">HEK1</strain>
    </source>
</reference>